<dbReference type="EMBL" id="JAWDJO010000264">
    <property type="protein sequence ID" value="KAL1888359.1"/>
    <property type="molecule type" value="Genomic_DNA"/>
</dbReference>
<evidence type="ECO:0000256" key="1">
    <source>
        <dbReference type="SAM" id="MobiDB-lite"/>
    </source>
</evidence>
<gene>
    <name evidence="2" type="ORF">Cpir12675_006196</name>
</gene>
<name>A0ABR3YJL3_9PEZI</name>
<feature type="compositionally biased region" description="Polar residues" evidence="1">
    <location>
        <begin position="296"/>
        <end position="305"/>
    </location>
</feature>
<feature type="region of interest" description="Disordered" evidence="1">
    <location>
        <begin position="848"/>
        <end position="876"/>
    </location>
</feature>
<sequence length="940" mass="102577">MATQMEMAYQAPPSPTLTNPDMILPDMEYDQSTSDDRSDALMAWKNAQVGDMSFALPESQYFNLDLNIAGTMSPTTPIIYGNGTMLSDIGEVTEVESTVGRSSPPASPIVTARMTSRAALRAGALDAVVNSAAYQTIKAKARMAHERRGSNESTSTITTNEHRGLFEDFDDSISVDDTNFQGDDEESIAEYYSADPMSRNALLAPGKRNLMVDPNDEDRLSTISIGRRAEEILANAKRRLTSMEGNLNRARSSLYVGTESPIGSDSSATPSPTMKINYDIDPLSHPAEHSGPSRYGSDQSAFNDDTGTRRAASAFGAAGGYRHVVNPRNSNDVLRKHPNKRDSSESFQDIQMDDAISISSRRDSGQADSLLSPTQLQFSDRSITRSTSAMQVLDIKDQVKDLKGKVSALRDQARADSMKRRSLQSLRMNSPFTHAVVDQWYAEPKTAPIAETPDNEIKAEAEPKTQDENPPQTPTRDNSQNNVWLEETGIISDEEMSPVEFEHSNVQGDNIGDTNSVGSSKYENAERTMTPVNGRAATPTTGPDSLMLQDIIQHRLENDIDDDMRTEDGYEDAAVITDYESDSGDSMYHDARLPLSHEDREDAFDYEHFFLHSAMGTIRQQRLERERRGSFSSEDSVETTRGPALTQSLERRNSNESISTIASFETANEGRQSRLTRNNSSDSASGSGSGNGSGGRSSSVISKTKTRHVSHMSLDTFVSAQENRSSPTKSRRGISSFRTSTGSDVPRSVSAMSSSNTVMRGPMIRRPVSTSTFRHRPSTSSFDSTGTNRSFPLVSKSRLSLTLPCAVNGRAPSAGILTPRDSPNTEAEEEEDLASVSKRLMHGTAAAANHNAPAQASVNPSSKANDPRMSSTSTSMSLLQHDDQMLVEQLVASLGQCVLKLSEVSRTSADSRILRQRMAAARRLLEGLNEPRNCEPSSLG</sequence>
<feature type="region of interest" description="Disordered" evidence="1">
    <location>
        <begin position="810"/>
        <end position="835"/>
    </location>
</feature>
<feature type="region of interest" description="Disordered" evidence="1">
    <location>
        <begin position="446"/>
        <end position="483"/>
    </location>
</feature>
<reference evidence="2 3" key="1">
    <citation type="journal article" date="2024" name="IMA Fungus">
        <title>IMA Genome - F19 : A genome assembly and annotation guide to empower mycologists, including annotated draft genome sequences of Ceratocystis pirilliformis, Diaporthe australafricana, Fusarium ophioides, Paecilomyces lecythidis, and Sporothrix stenoceras.</title>
        <authorList>
            <person name="Aylward J."/>
            <person name="Wilson A.M."/>
            <person name="Visagie C.M."/>
            <person name="Spraker J."/>
            <person name="Barnes I."/>
            <person name="Buitendag C."/>
            <person name="Ceriani C."/>
            <person name="Del Mar Angel L."/>
            <person name="du Plessis D."/>
            <person name="Fuchs T."/>
            <person name="Gasser K."/>
            <person name="Kramer D."/>
            <person name="Li W."/>
            <person name="Munsamy K."/>
            <person name="Piso A."/>
            <person name="Price J.L."/>
            <person name="Sonnekus B."/>
            <person name="Thomas C."/>
            <person name="van der Nest A."/>
            <person name="van Dijk A."/>
            <person name="van Heerden A."/>
            <person name="van Vuuren N."/>
            <person name="Yilmaz N."/>
            <person name="Duong T.A."/>
            <person name="van der Merwe N.A."/>
            <person name="Wingfield M.J."/>
            <person name="Wingfield B.D."/>
        </authorList>
    </citation>
    <scope>NUCLEOTIDE SEQUENCE [LARGE SCALE GENOMIC DNA]</scope>
    <source>
        <strain evidence="2 3">CMW 12675</strain>
    </source>
</reference>
<dbReference type="Proteomes" id="UP001583280">
    <property type="component" value="Unassembled WGS sequence"/>
</dbReference>
<keyword evidence="3" id="KW-1185">Reference proteome</keyword>
<feature type="region of interest" description="Disordered" evidence="1">
    <location>
        <begin position="1"/>
        <end position="21"/>
    </location>
</feature>
<feature type="region of interest" description="Disordered" evidence="1">
    <location>
        <begin position="257"/>
        <end position="307"/>
    </location>
</feature>
<comment type="caution">
    <text evidence="2">The sequence shown here is derived from an EMBL/GenBank/DDBJ whole genome shotgun (WGS) entry which is preliminary data.</text>
</comment>
<evidence type="ECO:0000313" key="3">
    <source>
        <dbReference type="Proteomes" id="UP001583280"/>
    </source>
</evidence>
<accession>A0ABR3YJL3</accession>
<organism evidence="2 3">
    <name type="scientific">Ceratocystis pirilliformis</name>
    <dbReference type="NCBI Taxonomy" id="259994"/>
    <lineage>
        <taxon>Eukaryota</taxon>
        <taxon>Fungi</taxon>
        <taxon>Dikarya</taxon>
        <taxon>Ascomycota</taxon>
        <taxon>Pezizomycotina</taxon>
        <taxon>Sordariomycetes</taxon>
        <taxon>Hypocreomycetidae</taxon>
        <taxon>Microascales</taxon>
        <taxon>Ceratocystidaceae</taxon>
        <taxon>Ceratocystis</taxon>
    </lineage>
</organism>
<feature type="compositionally biased region" description="Polar residues" evidence="1">
    <location>
        <begin position="468"/>
        <end position="483"/>
    </location>
</feature>
<evidence type="ECO:0000313" key="2">
    <source>
        <dbReference type="EMBL" id="KAL1888359.1"/>
    </source>
</evidence>
<feature type="compositionally biased region" description="Polar residues" evidence="1">
    <location>
        <begin position="716"/>
        <end position="728"/>
    </location>
</feature>
<feature type="compositionally biased region" description="Polar residues" evidence="1">
    <location>
        <begin position="261"/>
        <end position="274"/>
    </location>
</feature>
<feature type="region of interest" description="Disordered" evidence="1">
    <location>
        <begin position="321"/>
        <end position="350"/>
    </location>
</feature>
<feature type="compositionally biased region" description="Basic and acidic residues" evidence="1">
    <location>
        <begin position="455"/>
        <end position="467"/>
    </location>
</feature>
<protein>
    <submittedName>
        <fullName evidence="2">Uncharacterized protein</fullName>
    </submittedName>
</protein>
<feature type="compositionally biased region" description="Polar residues" evidence="1">
    <location>
        <begin position="655"/>
        <end position="679"/>
    </location>
</feature>
<feature type="region of interest" description="Disordered" evidence="1">
    <location>
        <begin position="620"/>
        <end position="756"/>
    </location>
</feature>
<proteinExistence type="predicted"/>